<dbReference type="Proteomes" id="UP000283634">
    <property type="component" value="Unassembled WGS sequence"/>
</dbReference>
<proteinExistence type="predicted"/>
<dbReference type="RefSeq" id="XP_029239739.1">
    <property type="nucleotide sequence ID" value="XM_029380373.1"/>
</dbReference>
<dbReference type="EMBL" id="MKGL01000090">
    <property type="protein sequence ID" value="RNF07277.1"/>
    <property type="molecule type" value="Genomic_DNA"/>
</dbReference>
<gene>
    <name evidence="1" type="ORF">TraAM80_03400</name>
</gene>
<reference evidence="1 2" key="1">
    <citation type="journal article" date="2018" name="BMC Genomics">
        <title>Genomic comparison of Trypanosoma conorhini and Trypanosoma rangeli to Trypanosoma cruzi strains of high and low virulence.</title>
        <authorList>
            <person name="Bradwell K.R."/>
            <person name="Koparde V.N."/>
            <person name="Matveyev A.V."/>
            <person name="Serrano M.G."/>
            <person name="Alves J.M."/>
            <person name="Parikh H."/>
            <person name="Huang B."/>
            <person name="Lee V."/>
            <person name="Espinosa-Alvarez O."/>
            <person name="Ortiz P.A."/>
            <person name="Costa-Martins A.G."/>
            <person name="Teixeira M.M."/>
            <person name="Buck G.A."/>
        </authorList>
    </citation>
    <scope>NUCLEOTIDE SEQUENCE [LARGE SCALE GENOMIC DNA]</scope>
    <source>
        <strain evidence="1 2">AM80</strain>
    </source>
</reference>
<name>A0A422NP52_TRYRA</name>
<accession>A0A422NP52</accession>
<evidence type="ECO:0000313" key="1">
    <source>
        <dbReference type="EMBL" id="RNF07277.1"/>
    </source>
</evidence>
<organism evidence="1 2">
    <name type="scientific">Trypanosoma rangeli</name>
    <dbReference type="NCBI Taxonomy" id="5698"/>
    <lineage>
        <taxon>Eukaryota</taxon>
        <taxon>Discoba</taxon>
        <taxon>Euglenozoa</taxon>
        <taxon>Kinetoplastea</taxon>
        <taxon>Metakinetoplastina</taxon>
        <taxon>Trypanosomatida</taxon>
        <taxon>Trypanosomatidae</taxon>
        <taxon>Trypanosoma</taxon>
        <taxon>Herpetosoma</taxon>
    </lineage>
</organism>
<dbReference type="AlphaFoldDB" id="A0A422NP52"/>
<dbReference type="OrthoDB" id="248626at2759"/>
<protein>
    <submittedName>
        <fullName evidence="1">Uncharacterized protein</fullName>
    </submittedName>
</protein>
<sequence>MIPQCSNIIYFIIITHDVQHLARSDNKSSKRPTTLGVSLCRYCLKHVEKTAIADNTLMTAVGFLIRFGASSQAFDRFMSALLEKECNVNLLSVCFIAEDLVRTGKRRFVATQFLVHFSQRNCLDDLPAVALFSLLSFFLRDAERVALGLTRADMMITLVWSSLIIKLVQLPETKKLWTLVEPVPVESRSSLLCFLGESGLIEKSSVAELLPPVSTVLSWQLDSINGVSVTIFFFLQMVKMSLASRGIYENTTAVVVARGEGGDFE</sequence>
<keyword evidence="2" id="KW-1185">Reference proteome</keyword>
<evidence type="ECO:0000313" key="2">
    <source>
        <dbReference type="Proteomes" id="UP000283634"/>
    </source>
</evidence>
<dbReference type="GeneID" id="40327333"/>
<comment type="caution">
    <text evidence="1">The sequence shown here is derived from an EMBL/GenBank/DDBJ whole genome shotgun (WGS) entry which is preliminary data.</text>
</comment>